<dbReference type="VEuPathDB" id="FungiDB:I302_07350"/>
<evidence type="ECO:0000313" key="4">
    <source>
        <dbReference type="Proteomes" id="UP000092730"/>
    </source>
</evidence>
<dbReference type="EMBL" id="CP144547">
    <property type="protein sequence ID" value="WVW86240.1"/>
    <property type="molecule type" value="Genomic_DNA"/>
</dbReference>
<dbReference type="Gene3D" id="2.60.120.260">
    <property type="entry name" value="Galactose-binding domain-like"/>
    <property type="match status" value="1"/>
</dbReference>
<feature type="compositionally biased region" description="Low complexity" evidence="1">
    <location>
        <begin position="133"/>
        <end position="152"/>
    </location>
</feature>
<protein>
    <submittedName>
        <fullName evidence="2">Uncharacterized protein</fullName>
    </submittedName>
</protein>
<evidence type="ECO:0000256" key="1">
    <source>
        <dbReference type="SAM" id="MobiDB-lite"/>
    </source>
</evidence>
<reference evidence="3" key="4">
    <citation type="submission" date="2024-02" db="EMBL/GenBank/DDBJ databases">
        <title>Comparative genomics of Cryptococcus and Kwoniella reveals pathogenesis evolution and contrasting modes of karyotype evolution via chromosome fusion or intercentromeric recombination.</title>
        <authorList>
            <person name="Coelho M.A."/>
            <person name="David-Palma M."/>
            <person name="Shea T."/>
            <person name="Bowers K."/>
            <person name="McGinley-Smith S."/>
            <person name="Mohammad A.W."/>
            <person name="Gnirke A."/>
            <person name="Yurkov A.M."/>
            <person name="Nowrousian M."/>
            <person name="Sun S."/>
            <person name="Cuomo C.A."/>
            <person name="Heitman J."/>
        </authorList>
    </citation>
    <scope>NUCLEOTIDE SEQUENCE</scope>
    <source>
        <strain evidence="3">CBS 10118</strain>
    </source>
</reference>
<evidence type="ECO:0000313" key="2">
    <source>
        <dbReference type="EMBL" id="OCF23000.1"/>
    </source>
</evidence>
<reference evidence="2" key="3">
    <citation type="submission" date="2014-01" db="EMBL/GenBank/DDBJ databases">
        <title>Evolution of pathogenesis and genome organization in the Tremellales.</title>
        <authorList>
            <person name="Cuomo C."/>
            <person name="Litvintseva A."/>
            <person name="Heitman J."/>
            <person name="Chen Y."/>
            <person name="Sun S."/>
            <person name="Springer D."/>
            <person name="Dromer F."/>
            <person name="Young S."/>
            <person name="Zeng Q."/>
            <person name="Chapman S."/>
            <person name="Gujja S."/>
            <person name="Saif S."/>
            <person name="Birren B."/>
        </authorList>
    </citation>
    <scope>NUCLEOTIDE SEQUENCE</scope>
    <source>
        <strain evidence="2">CBS 10118</strain>
    </source>
</reference>
<dbReference type="EMBL" id="KI894024">
    <property type="protein sequence ID" value="OCF23000.1"/>
    <property type="molecule type" value="Genomic_DNA"/>
</dbReference>
<sequence length="247" mass="26072">MSQTILDDASEFFQYGGDNWGVDHKKDPFTPQYQEETFHTTTVHMAWSRICWEGTKIKIHGAKRDNHGLYAVSVDNSEPELQDGYSKKEQIKADLYVSQDLEWDVDFATIDGNPISCDGLPEVTAVSQDPQGASPSGGNSTSSISSSAIENTTSTPGTIPAFTVVSTTVSTVAVTTTSSAIVSPTTTVQLSSTSPASVSNITDAGASASSTGASSAGHRLVPGFEGQLALAVLAGHYIFKLFAQIGR</sequence>
<reference evidence="2" key="1">
    <citation type="submission" date="2013-07" db="EMBL/GenBank/DDBJ databases">
        <title>The Genome Sequence of Cryptococcus bestiolae CBS10118.</title>
        <authorList>
            <consortium name="The Broad Institute Genome Sequencing Platform"/>
            <person name="Cuomo C."/>
            <person name="Litvintseva A."/>
            <person name="Chen Y."/>
            <person name="Heitman J."/>
            <person name="Sun S."/>
            <person name="Springer D."/>
            <person name="Dromer F."/>
            <person name="Young S.K."/>
            <person name="Zeng Q."/>
            <person name="Gargeya S."/>
            <person name="Fitzgerald M."/>
            <person name="Abouelleil A."/>
            <person name="Alvarado L."/>
            <person name="Berlin A.M."/>
            <person name="Chapman S.B."/>
            <person name="Dewar J."/>
            <person name="Goldberg J."/>
            <person name="Griggs A."/>
            <person name="Gujja S."/>
            <person name="Hansen M."/>
            <person name="Howarth C."/>
            <person name="Imamovic A."/>
            <person name="Larimer J."/>
            <person name="McCowan C."/>
            <person name="Murphy C."/>
            <person name="Pearson M."/>
            <person name="Priest M."/>
            <person name="Roberts A."/>
            <person name="Saif S."/>
            <person name="Shea T."/>
            <person name="Sykes S."/>
            <person name="Wortman J."/>
            <person name="Nusbaum C."/>
            <person name="Birren B."/>
        </authorList>
    </citation>
    <scope>NUCLEOTIDE SEQUENCE [LARGE SCALE GENOMIC DNA]</scope>
    <source>
        <strain evidence="2">CBS 10118</strain>
    </source>
</reference>
<dbReference type="GeneID" id="30211749"/>
<feature type="region of interest" description="Disordered" evidence="1">
    <location>
        <begin position="123"/>
        <end position="152"/>
    </location>
</feature>
<keyword evidence="4" id="KW-1185">Reference proteome</keyword>
<organism evidence="2">
    <name type="scientific">Kwoniella bestiolae CBS 10118</name>
    <dbReference type="NCBI Taxonomy" id="1296100"/>
    <lineage>
        <taxon>Eukaryota</taxon>
        <taxon>Fungi</taxon>
        <taxon>Dikarya</taxon>
        <taxon>Basidiomycota</taxon>
        <taxon>Agaricomycotina</taxon>
        <taxon>Tremellomycetes</taxon>
        <taxon>Tremellales</taxon>
        <taxon>Cryptococcaceae</taxon>
        <taxon>Kwoniella</taxon>
    </lineage>
</organism>
<evidence type="ECO:0000313" key="3">
    <source>
        <dbReference type="EMBL" id="WVW86240.1"/>
    </source>
</evidence>
<dbReference type="AlphaFoldDB" id="A0A1B9FW65"/>
<name>A0A1B9FW65_9TREE</name>
<dbReference type="STRING" id="1296100.A0A1B9FW65"/>
<accession>A0A1B9FW65</accession>
<proteinExistence type="predicted"/>
<gene>
    <name evidence="2" type="ORF">I302_07350</name>
    <name evidence="3" type="ORF">I302_108282</name>
</gene>
<dbReference type="KEGG" id="kbi:30211749"/>
<dbReference type="OrthoDB" id="2576082at2759"/>
<reference evidence="3" key="2">
    <citation type="submission" date="2013-07" db="EMBL/GenBank/DDBJ databases">
        <authorList>
            <consortium name="The Broad Institute Genome Sequencing Platform"/>
            <person name="Cuomo C."/>
            <person name="Litvintseva A."/>
            <person name="Chen Y."/>
            <person name="Heitman J."/>
            <person name="Sun S."/>
            <person name="Springer D."/>
            <person name="Dromer F."/>
            <person name="Young S.K."/>
            <person name="Zeng Q."/>
            <person name="Gargeya S."/>
            <person name="Fitzgerald M."/>
            <person name="Abouelleil A."/>
            <person name="Alvarado L."/>
            <person name="Berlin A.M."/>
            <person name="Chapman S.B."/>
            <person name="Dewar J."/>
            <person name="Goldberg J."/>
            <person name="Griggs A."/>
            <person name="Gujja S."/>
            <person name="Hansen M."/>
            <person name="Howarth C."/>
            <person name="Imamovic A."/>
            <person name="Larimer J."/>
            <person name="McCowan C."/>
            <person name="Murphy C."/>
            <person name="Pearson M."/>
            <person name="Priest M."/>
            <person name="Roberts A."/>
            <person name="Saif S."/>
            <person name="Shea T."/>
            <person name="Sykes S."/>
            <person name="Wortman J."/>
            <person name="Nusbaum C."/>
            <person name="Birren B."/>
        </authorList>
    </citation>
    <scope>NUCLEOTIDE SEQUENCE</scope>
    <source>
        <strain evidence="3">CBS 10118</strain>
    </source>
</reference>
<dbReference type="Proteomes" id="UP000092730">
    <property type="component" value="Chromosome 7"/>
</dbReference>
<dbReference type="RefSeq" id="XP_019044070.1">
    <property type="nucleotide sequence ID" value="XM_019193947.1"/>
</dbReference>